<keyword evidence="7" id="KW-1185">Reference proteome</keyword>
<evidence type="ECO:0000256" key="2">
    <source>
        <dbReference type="ARBA" id="ARBA00022692"/>
    </source>
</evidence>
<evidence type="ECO:0000313" key="6">
    <source>
        <dbReference type="EMBL" id="NUZ07195.1"/>
    </source>
</evidence>
<gene>
    <name evidence="6" type="ORF">HQN59_15635</name>
</gene>
<comment type="caution">
    <text evidence="6">The sequence shown here is derived from an EMBL/GenBank/DDBJ whole genome shotgun (WGS) entry which is preliminary data.</text>
</comment>
<keyword evidence="3 5" id="KW-1133">Transmembrane helix</keyword>
<dbReference type="Proteomes" id="UP000529637">
    <property type="component" value="Unassembled WGS sequence"/>
</dbReference>
<proteinExistence type="predicted"/>
<dbReference type="InterPro" id="IPR007318">
    <property type="entry name" value="Phopholipid_MeTrfase"/>
</dbReference>
<evidence type="ECO:0000256" key="4">
    <source>
        <dbReference type="ARBA" id="ARBA00023136"/>
    </source>
</evidence>
<dbReference type="RefSeq" id="WP_176070050.1">
    <property type="nucleotide sequence ID" value="NZ_JABWMJ010000007.1"/>
</dbReference>
<keyword evidence="4 5" id="KW-0472">Membrane</keyword>
<dbReference type="Gene3D" id="1.20.120.1630">
    <property type="match status" value="1"/>
</dbReference>
<evidence type="ECO:0000256" key="3">
    <source>
        <dbReference type="ARBA" id="ARBA00022989"/>
    </source>
</evidence>
<dbReference type="GO" id="GO:0032259">
    <property type="term" value="P:methylation"/>
    <property type="evidence" value="ECO:0007669"/>
    <property type="project" value="UniProtKB-KW"/>
</dbReference>
<evidence type="ECO:0000313" key="7">
    <source>
        <dbReference type="Proteomes" id="UP000529637"/>
    </source>
</evidence>
<protein>
    <submittedName>
        <fullName evidence="6">Isoprenylcysteine carboxylmethyltransferase family protein</fullName>
    </submittedName>
</protein>
<dbReference type="EMBL" id="JABWMJ010000007">
    <property type="protein sequence ID" value="NUZ07195.1"/>
    <property type="molecule type" value="Genomic_DNA"/>
</dbReference>
<dbReference type="GO" id="GO:0012505">
    <property type="term" value="C:endomembrane system"/>
    <property type="evidence" value="ECO:0007669"/>
    <property type="project" value="UniProtKB-SubCell"/>
</dbReference>
<dbReference type="PANTHER" id="PTHR12714">
    <property type="entry name" value="PROTEIN-S ISOPRENYLCYSTEINE O-METHYLTRANSFERASE"/>
    <property type="match status" value="1"/>
</dbReference>
<organism evidence="6 7">
    <name type="scientific">Piscinibacter koreensis</name>
    <dbReference type="NCBI Taxonomy" id="2742824"/>
    <lineage>
        <taxon>Bacteria</taxon>
        <taxon>Pseudomonadati</taxon>
        <taxon>Pseudomonadota</taxon>
        <taxon>Betaproteobacteria</taxon>
        <taxon>Burkholderiales</taxon>
        <taxon>Sphaerotilaceae</taxon>
        <taxon>Piscinibacter</taxon>
    </lineage>
</organism>
<reference evidence="6 7" key="1">
    <citation type="submission" date="2020-06" db="EMBL/GenBank/DDBJ databases">
        <title>Schlegella sp. ID0723 isolated from air conditioner.</title>
        <authorList>
            <person name="Kim D.Y."/>
            <person name="Kim D.-U."/>
        </authorList>
    </citation>
    <scope>NUCLEOTIDE SEQUENCE [LARGE SCALE GENOMIC DNA]</scope>
    <source>
        <strain evidence="6 7">ID0723</strain>
    </source>
</reference>
<evidence type="ECO:0000256" key="1">
    <source>
        <dbReference type="ARBA" id="ARBA00004127"/>
    </source>
</evidence>
<comment type="subcellular location">
    <subcellularLocation>
        <location evidence="1">Endomembrane system</location>
        <topology evidence="1">Multi-pass membrane protein</topology>
    </subcellularLocation>
</comment>
<feature type="transmembrane region" description="Helical" evidence="5">
    <location>
        <begin position="98"/>
        <end position="128"/>
    </location>
</feature>
<dbReference type="GO" id="GO:0008168">
    <property type="term" value="F:methyltransferase activity"/>
    <property type="evidence" value="ECO:0007669"/>
    <property type="project" value="UniProtKB-KW"/>
</dbReference>
<feature type="transmembrane region" description="Helical" evidence="5">
    <location>
        <begin position="12"/>
        <end position="33"/>
    </location>
</feature>
<dbReference type="PANTHER" id="PTHR12714:SF24">
    <property type="entry name" value="SLR1182 PROTEIN"/>
    <property type="match status" value="1"/>
</dbReference>
<name>A0A7Y6NPY1_9BURK</name>
<keyword evidence="6" id="KW-0808">Transferase</keyword>
<dbReference type="Pfam" id="PF04191">
    <property type="entry name" value="PEMT"/>
    <property type="match status" value="1"/>
</dbReference>
<dbReference type="AlphaFoldDB" id="A0A7Y6NPY1"/>
<feature type="transmembrane region" description="Helical" evidence="5">
    <location>
        <begin position="45"/>
        <end position="66"/>
    </location>
</feature>
<keyword evidence="2 5" id="KW-0812">Transmembrane</keyword>
<keyword evidence="6" id="KW-0489">Methyltransferase</keyword>
<sequence>MASGSRGLELRVPPLLVVLVAAAAMAGITRVAPMFDVAIAAGWRSALAALLLALGIGFAVAGVVAFRRANTTVDPIRPDAASALVAVGVYRVSRNPMYVGFVLALAAWAVWLANALAVVVLPLFVAYLDRFQIVPEERALGARFGASYDAYLRRVRRWL</sequence>
<accession>A0A7Y6NPY1</accession>
<evidence type="ECO:0000256" key="5">
    <source>
        <dbReference type="SAM" id="Phobius"/>
    </source>
</evidence>